<evidence type="ECO:0000313" key="3">
    <source>
        <dbReference type="Proteomes" id="UP001155059"/>
    </source>
</evidence>
<name>A0A9X2C5P2_9PSED</name>
<dbReference type="InterPro" id="IPR019231">
    <property type="entry name" value="DUF2170"/>
</dbReference>
<reference evidence="2 3" key="1">
    <citation type="journal article" date="2022" name="Int. J. Syst. Evol. Microbiol.">
        <title>Pseudomonas aegrilactucae sp. nov. and Pseudomonas morbosilactucae sp. nov., pathogens causing bacterial rot of lettuce in Japan.</title>
        <authorList>
            <person name="Sawada H."/>
            <person name="Fujikawa T."/>
            <person name="Satou M."/>
        </authorList>
    </citation>
    <scope>NUCLEOTIDE SEQUENCE [LARGE SCALE GENOMIC DNA]</scope>
    <source>
        <strain evidence="2 3">MAFF 302030</strain>
    </source>
</reference>
<evidence type="ECO:0000313" key="2">
    <source>
        <dbReference type="EMBL" id="MCK9797990.1"/>
    </source>
</evidence>
<reference evidence="2 3" key="2">
    <citation type="journal article" date="2023" name="Plant Pathol.">
        <title>Dismantling and reorganizing Pseudomonas marginalis sensu#lato.</title>
        <authorList>
            <person name="Sawada H."/>
            <person name="Fujikawa T."/>
            <person name="Satou M."/>
        </authorList>
    </citation>
    <scope>NUCLEOTIDE SEQUENCE [LARGE SCALE GENOMIC DNA]</scope>
    <source>
        <strain evidence="2 3">MAFF 302030</strain>
    </source>
</reference>
<gene>
    <name evidence="2" type="ORF">M1B34_09680</name>
</gene>
<dbReference type="AlphaFoldDB" id="A0A9X2C5P2"/>
<dbReference type="Pfam" id="PF09938">
    <property type="entry name" value="DUF2170"/>
    <property type="match status" value="1"/>
</dbReference>
<comment type="caution">
    <text evidence="2">The sequence shown here is derived from an EMBL/GenBank/DDBJ whole genome shotgun (WGS) entry which is preliminary data.</text>
</comment>
<protein>
    <submittedName>
        <fullName evidence="2">YjfI family protein</fullName>
    </submittedName>
</protein>
<proteinExistence type="predicted"/>
<accession>A0A9X2C5P2</accession>
<dbReference type="RefSeq" id="WP_268264958.1">
    <property type="nucleotide sequence ID" value="NZ_JALQCW010000019.1"/>
</dbReference>
<feature type="compositionally biased region" description="Polar residues" evidence="1">
    <location>
        <begin position="14"/>
        <end position="24"/>
    </location>
</feature>
<sequence length="227" mass="24892">MKSPENPSDAAQAPSENSQGSRSKATGKKPSSFYMKQMRAGLSGAGYVKHETWVLPENRSVLKHLEKKLRQPLMAGAPVLENYMIAGENWTIDRLFSALQALDEVASNEITLSLIQGSEQSIKLDMNDFGGLPIYVAVVGEQIIVDTVLVDLESINDVPRFNDAVLRSREMFPLSSIGIESMPNGQTVYNMFGALSSGSNLTNVVTEIKTLVDNVQRATEAFESFFN</sequence>
<organism evidence="2 3">
    <name type="scientific">Pseudomonas morbosilactucae</name>
    <dbReference type="NCBI Taxonomy" id="2938197"/>
    <lineage>
        <taxon>Bacteria</taxon>
        <taxon>Pseudomonadati</taxon>
        <taxon>Pseudomonadota</taxon>
        <taxon>Gammaproteobacteria</taxon>
        <taxon>Pseudomonadales</taxon>
        <taxon>Pseudomonadaceae</taxon>
        <taxon>Pseudomonas</taxon>
    </lineage>
</organism>
<feature type="region of interest" description="Disordered" evidence="1">
    <location>
        <begin position="1"/>
        <end position="30"/>
    </location>
</feature>
<dbReference type="EMBL" id="JALQCW010000019">
    <property type="protein sequence ID" value="MCK9797990.1"/>
    <property type="molecule type" value="Genomic_DNA"/>
</dbReference>
<dbReference type="Proteomes" id="UP001155059">
    <property type="component" value="Unassembled WGS sequence"/>
</dbReference>
<evidence type="ECO:0000256" key="1">
    <source>
        <dbReference type="SAM" id="MobiDB-lite"/>
    </source>
</evidence>